<dbReference type="Gene3D" id="3.40.50.300">
    <property type="entry name" value="P-loop containing nucleotide triphosphate hydrolases"/>
    <property type="match status" value="2"/>
</dbReference>
<evidence type="ECO:0000256" key="1">
    <source>
        <dbReference type="ARBA" id="ARBA00005446"/>
    </source>
</evidence>
<feature type="compositionally biased region" description="Polar residues" evidence="8">
    <location>
        <begin position="583"/>
        <end position="600"/>
    </location>
</feature>
<keyword evidence="2 7" id="KW-0547">Nucleotide-binding</keyword>
<feature type="domain" description="Helicase ATP-binding" evidence="9">
    <location>
        <begin position="112"/>
        <end position="283"/>
    </location>
</feature>
<feature type="region of interest" description="Disordered" evidence="8">
    <location>
        <begin position="527"/>
        <end position="614"/>
    </location>
</feature>
<dbReference type="InParanoid" id="G4TRQ6"/>
<feature type="region of interest" description="Disordered" evidence="8">
    <location>
        <begin position="666"/>
        <end position="689"/>
    </location>
</feature>
<comment type="catalytic activity">
    <reaction evidence="6 7">
        <text>Couples ATP hydrolysis with the unwinding of duplex DNA by translocating in the 3'-5' direction.</text>
        <dbReference type="EC" id="5.6.2.4"/>
    </reaction>
</comment>
<dbReference type="GO" id="GO:0005737">
    <property type="term" value="C:cytoplasm"/>
    <property type="evidence" value="ECO:0007669"/>
    <property type="project" value="TreeGrafter"/>
</dbReference>
<comment type="caution">
    <text evidence="11">The sequence shown here is derived from an EMBL/GenBank/DDBJ whole genome shotgun (WGS) entry which is preliminary data.</text>
</comment>
<dbReference type="NCBIfam" id="TIGR00614">
    <property type="entry name" value="recQ_fam"/>
    <property type="match status" value="1"/>
</dbReference>
<comment type="similarity">
    <text evidence="1 7">Belongs to the helicase family. RecQ subfamily.</text>
</comment>
<dbReference type="CDD" id="cd17920">
    <property type="entry name" value="DEXHc_RecQ"/>
    <property type="match status" value="1"/>
</dbReference>
<evidence type="ECO:0000256" key="8">
    <source>
        <dbReference type="SAM" id="MobiDB-lite"/>
    </source>
</evidence>
<feature type="compositionally biased region" description="Basic and acidic residues" evidence="8">
    <location>
        <begin position="666"/>
        <end position="675"/>
    </location>
</feature>
<dbReference type="HOGENOM" id="CLU_001103_12_0_1"/>
<keyword evidence="3 7" id="KW-0378">Hydrolase</keyword>
<dbReference type="SMART" id="SM00490">
    <property type="entry name" value="HELICc"/>
    <property type="match status" value="1"/>
</dbReference>
<evidence type="ECO:0000313" key="12">
    <source>
        <dbReference type="Proteomes" id="UP000007148"/>
    </source>
</evidence>
<dbReference type="eggNOG" id="KOG0351">
    <property type="taxonomic scope" value="Eukaryota"/>
</dbReference>
<dbReference type="GO" id="GO:0016887">
    <property type="term" value="F:ATP hydrolysis activity"/>
    <property type="evidence" value="ECO:0007669"/>
    <property type="project" value="RHEA"/>
</dbReference>
<feature type="compositionally biased region" description="Acidic residues" evidence="8">
    <location>
        <begin position="1"/>
        <end position="16"/>
    </location>
</feature>
<evidence type="ECO:0000256" key="7">
    <source>
        <dbReference type="RuleBase" id="RU364117"/>
    </source>
</evidence>
<feature type="region of interest" description="Disordered" evidence="8">
    <location>
        <begin position="1"/>
        <end position="61"/>
    </location>
</feature>
<accession>G4TRQ6</accession>
<evidence type="ECO:0000256" key="5">
    <source>
        <dbReference type="ARBA" id="ARBA00022840"/>
    </source>
</evidence>
<comment type="subcellular location">
    <subcellularLocation>
        <location evidence="7">Nucleus</location>
    </subcellularLocation>
</comment>
<keyword evidence="4 7" id="KW-0347">Helicase</keyword>
<dbReference type="GO" id="GO:0009378">
    <property type="term" value="F:four-way junction helicase activity"/>
    <property type="evidence" value="ECO:0007669"/>
    <property type="project" value="TreeGrafter"/>
</dbReference>
<keyword evidence="12" id="KW-1185">Reference proteome</keyword>
<reference evidence="11 12" key="1">
    <citation type="journal article" date="2011" name="PLoS Pathog.">
        <title>Endophytic Life Strategies Decoded by Genome and Transcriptome Analyses of the Mutualistic Root Symbiont Piriformospora indica.</title>
        <authorList>
            <person name="Zuccaro A."/>
            <person name="Lahrmann U."/>
            <person name="Guldener U."/>
            <person name="Langen G."/>
            <person name="Pfiffi S."/>
            <person name="Biedenkopf D."/>
            <person name="Wong P."/>
            <person name="Samans B."/>
            <person name="Grimm C."/>
            <person name="Basiewicz M."/>
            <person name="Murat C."/>
            <person name="Martin F."/>
            <person name="Kogel K.H."/>
        </authorList>
    </citation>
    <scope>NUCLEOTIDE SEQUENCE [LARGE SCALE GENOMIC DNA]</scope>
    <source>
        <strain evidence="11 12">DSM 11827</strain>
    </source>
</reference>
<dbReference type="GO" id="GO:0043138">
    <property type="term" value="F:3'-5' DNA helicase activity"/>
    <property type="evidence" value="ECO:0007669"/>
    <property type="project" value="UniProtKB-EC"/>
</dbReference>
<dbReference type="GO" id="GO:0000724">
    <property type="term" value="P:double-strand break repair via homologous recombination"/>
    <property type="evidence" value="ECO:0007669"/>
    <property type="project" value="TreeGrafter"/>
</dbReference>
<gene>
    <name evidence="11" type="ORF">PIIN_07953</name>
</gene>
<dbReference type="GO" id="GO:0005524">
    <property type="term" value="F:ATP binding"/>
    <property type="evidence" value="ECO:0007669"/>
    <property type="project" value="UniProtKB-KW"/>
</dbReference>
<dbReference type="PROSITE" id="PS51192">
    <property type="entry name" value="HELICASE_ATP_BIND_1"/>
    <property type="match status" value="1"/>
</dbReference>
<name>G4TRQ6_SERID</name>
<dbReference type="OrthoDB" id="10261556at2759"/>
<organism evidence="11 12">
    <name type="scientific">Serendipita indica (strain DSM 11827)</name>
    <name type="common">Root endophyte fungus</name>
    <name type="synonym">Piriformospora indica</name>
    <dbReference type="NCBI Taxonomy" id="1109443"/>
    <lineage>
        <taxon>Eukaryota</taxon>
        <taxon>Fungi</taxon>
        <taxon>Dikarya</taxon>
        <taxon>Basidiomycota</taxon>
        <taxon>Agaricomycotina</taxon>
        <taxon>Agaricomycetes</taxon>
        <taxon>Sebacinales</taxon>
        <taxon>Serendipitaceae</taxon>
        <taxon>Serendipita</taxon>
    </lineage>
</organism>
<dbReference type="InterPro" id="IPR027417">
    <property type="entry name" value="P-loop_NTPase"/>
</dbReference>
<feature type="region of interest" description="Disordered" evidence="8">
    <location>
        <begin position="715"/>
        <end position="750"/>
    </location>
</feature>
<dbReference type="GO" id="GO:0005694">
    <property type="term" value="C:chromosome"/>
    <property type="evidence" value="ECO:0007669"/>
    <property type="project" value="TreeGrafter"/>
</dbReference>
<proteinExistence type="inferred from homology"/>
<dbReference type="Pfam" id="PF16124">
    <property type="entry name" value="RecQ_Zn_bind"/>
    <property type="match status" value="1"/>
</dbReference>
<dbReference type="PANTHER" id="PTHR13710">
    <property type="entry name" value="DNA HELICASE RECQ FAMILY MEMBER"/>
    <property type="match status" value="1"/>
</dbReference>
<sequence length="895" mass="99177">MSDENFDTTFDMDDPEMLYNPYPTEFRAERDATTRDVYEREMDDAPITDKSSTPPRVSEASRDMQYPNLQVTQNMIQPKKMRRIKSSDIDCAHVLRKVFGKDSFKGKQKEVMEAAVQGADILVVAPTGMGKSMCFQVPAVAEKYGVTLVVSPLLSLMKDQVAKLYLLKIPVRAFTSETVAEEREEIVRDLASGHPRTRLLYITPEKLCSSETHRLIAKLHDQGQLNRLAHCISEWGTDFRQDYRKLGTFRDRFPTVPIMALTASATPIVQEDIVSSLKMSRDHFFKVVHPFNRPNLFYEIQYIAPSTNIAQAVAEYINKLHKRRGCPSTGIVYCRTKAGCDEISHFLRGQGIGAKPYHRGLSPKVLEKTLHEWESEGSGVDVVCATVAFGMGIDKSDVRYVIHADLPKSFEGYYQETGRAGRDGEASKCILFYSREDAFKVSNLVAKSSNRNGEDKAPSFGKNVAKHAQESLAALIKFAESTTTCRHVSICRFFGEVIDTSDVAVAKAYCDEFCDICKSPEKTRERKKALSSDEYVSTQRTRLEEEAGELENEQPFEPPPRIATNMNLPGFRKASDISRPPSHKSSTASGIQYGTNNPQGSLPRLGGMNGAANKVPGAMHVKRAFKPPTFKVPALPAAVVEDNSVPEEDLGGGESPLFIPTSPVEEMRNAEKHSVEPSSEEEAPLNGKRRFIRGALVPSSSSSSDDEPQVIEEKSAAIGPTIRSSVAPTKHSLKTPAFSSGGSNLPGVKKRDVLYPAGPPRKEKMQEDPAEDEQVEDLEAAVKRAREGAFSSDAYITASQEDVEDDLEAAYSQKIPISLEFYVFGLSATKGGYEQRIDAHLTGVETAFGPDARSKVAWLSEDARMQGTEDDEDEKLEVAAEVVDCFREFVSYWKS</sequence>
<dbReference type="InterPro" id="IPR004589">
    <property type="entry name" value="DNA_helicase_ATP-dep_RecQ"/>
</dbReference>
<protein>
    <recommendedName>
        <fullName evidence="7">ATP-dependent DNA helicase</fullName>
        <ecNumber evidence="7">5.6.2.4</ecNumber>
    </recommendedName>
</protein>
<evidence type="ECO:0000256" key="3">
    <source>
        <dbReference type="ARBA" id="ARBA00022801"/>
    </source>
</evidence>
<dbReference type="SUPFAM" id="SSF52540">
    <property type="entry name" value="P-loop containing nucleoside triphosphate hydrolases"/>
    <property type="match status" value="1"/>
</dbReference>
<dbReference type="PROSITE" id="PS51194">
    <property type="entry name" value="HELICASE_CTER"/>
    <property type="match status" value="1"/>
</dbReference>
<dbReference type="InterPro" id="IPR014001">
    <property type="entry name" value="Helicase_ATP-bd"/>
</dbReference>
<dbReference type="STRING" id="1109443.G4TRQ6"/>
<evidence type="ECO:0000259" key="10">
    <source>
        <dbReference type="PROSITE" id="PS51194"/>
    </source>
</evidence>
<feature type="domain" description="Helicase C-terminal" evidence="10">
    <location>
        <begin position="312"/>
        <end position="465"/>
    </location>
</feature>
<dbReference type="InterPro" id="IPR032284">
    <property type="entry name" value="RecQ_Zn-bd"/>
</dbReference>
<evidence type="ECO:0000256" key="4">
    <source>
        <dbReference type="ARBA" id="ARBA00022806"/>
    </source>
</evidence>
<keyword evidence="7" id="KW-0539">Nucleus</keyword>
<keyword evidence="5 7" id="KW-0067">ATP-binding</keyword>
<dbReference type="GO" id="GO:0003676">
    <property type="term" value="F:nucleic acid binding"/>
    <property type="evidence" value="ECO:0007669"/>
    <property type="project" value="InterPro"/>
</dbReference>
<dbReference type="SMART" id="SM00487">
    <property type="entry name" value="DEXDc"/>
    <property type="match status" value="1"/>
</dbReference>
<evidence type="ECO:0000259" key="9">
    <source>
        <dbReference type="PROSITE" id="PS51192"/>
    </source>
</evidence>
<dbReference type="PANTHER" id="PTHR13710:SF152">
    <property type="entry name" value="ATP-DEPENDENT DNA HELICASE Q5"/>
    <property type="match status" value="1"/>
</dbReference>
<dbReference type="Proteomes" id="UP000007148">
    <property type="component" value="Unassembled WGS sequence"/>
</dbReference>
<evidence type="ECO:0000256" key="6">
    <source>
        <dbReference type="ARBA" id="ARBA00034617"/>
    </source>
</evidence>
<dbReference type="EC" id="5.6.2.4" evidence="7"/>
<dbReference type="EMBL" id="CAFZ01000270">
    <property type="protein sequence ID" value="CCA73999.1"/>
    <property type="molecule type" value="Genomic_DNA"/>
</dbReference>
<comment type="catalytic activity">
    <reaction evidence="7">
        <text>ATP + H2O = ADP + phosphate + H(+)</text>
        <dbReference type="Rhea" id="RHEA:13065"/>
        <dbReference type="ChEBI" id="CHEBI:15377"/>
        <dbReference type="ChEBI" id="CHEBI:15378"/>
        <dbReference type="ChEBI" id="CHEBI:30616"/>
        <dbReference type="ChEBI" id="CHEBI:43474"/>
        <dbReference type="ChEBI" id="CHEBI:456216"/>
    </reaction>
</comment>
<dbReference type="Pfam" id="PF00270">
    <property type="entry name" value="DEAD"/>
    <property type="match status" value="1"/>
</dbReference>
<dbReference type="Pfam" id="PF00271">
    <property type="entry name" value="Helicase_C"/>
    <property type="match status" value="1"/>
</dbReference>
<dbReference type="InterPro" id="IPR001650">
    <property type="entry name" value="Helicase_C-like"/>
</dbReference>
<dbReference type="InterPro" id="IPR011545">
    <property type="entry name" value="DEAD/DEAH_box_helicase_dom"/>
</dbReference>
<feature type="compositionally biased region" description="Basic and acidic residues" evidence="8">
    <location>
        <begin position="26"/>
        <end position="40"/>
    </location>
</feature>
<dbReference type="GO" id="GO:0005634">
    <property type="term" value="C:nucleus"/>
    <property type="evidence" value="ECO:0007669"/>
    <property type="project" value="UniProtKB-SubCell"/>
</dbReference>
<evidence type="ECO:0000256" key="2">
    <source>
        <dbReference type="ARBA" id="ARBA00022741"/>
    </source>
</evidence>
<evidence type="ECO:0000313" key="11">
    <source>
        <dbReference type="EMBL" id="CCA73999.1"/>
    </source>
</evidence>
<dbReference type="AlphaFoldDB" id="G4TRQ6"/>